<accession>A0AAV5RCH6</accession>
<name>A0AAV5RCH6_PICKL</name>
<feature type="transmembrane region" description="Helical" evidence="1">
    <location>
        <begin position="76"/>
        <end position="97"/>
    </location>
</feature>
<reference evidence="2 3" key="1">
    <citation type="journal article" date="2023" name="Elife">
        <title>Identification of key yeast species and microbe-microbe interactions impacting larval growth of Drosophila in the wild.</title>
        <authorList>
            <person name="Mure A."/>
            <person name="Sugiura Y."/>
            <person name="Maeda R."/>
            <person name="Honda K."/>
            <person name="Sakurai N."/>
            <person name="Takahashi Y."/>
            <person name="Watada M."/>
            <person name="Katoh T."/>
            <person name="Gotoh A."/>
            <person name="Gotoh Y."/>
            <person name="Taniguchi I."/>
            <person name="Nakamura K."/>
            <person name="Hayashi T."/>
            <person name="Katayama T."/>
            <person name="Uemura T."/>
            <person name="Hattori Y."/>
        </authorList>
    </citation>
    <scope>NUCLEOTIDE SEQUENCE [LARGE SCALE GENOMIC DNA]</scope>
    <source>
        <strain evidence="2 3">PK-24</strain>
    </source>
</reference>
<proteinExistence type="predicted"/>
<keyword evidence="1" id="KW-0812">Transmembrane</keyword>
<dbReference type="EMBL" id="BTGB01000009">
    <property type="protein sequence ID" value="GMM48304.1"/>
    <property type="molecule type" value="Genomic_DNA"/>
</dbReference>
<evidence type="ECO:0000313" key="2">
    <source>
        <dbReference type="EMBL" id="GMM48304.1"/>
    </source>
</evidence>
<gene>
    <name evidence="2" type="ORF">DAPK24_049020</name>
</gene>
<dbReference type="AlphaFoldDB" id="A0AAV5RCH6"/>
<feature type="transmembrane region" description="Helical" evidence="1">
    <location>
        <begin position="218"/>
        <end position="240"/>
    </location>
</feature>
<evidence type="ECO:0000256" key="1">
    <source>
        <dbReference type="SAM" id="Phobius"/>
    </source>
</evidence>
<feature type="transmembrane region" description="Helical" evidence="1">
    <location>
        <begin position="118"/>
        <end position="139"/>
    </location>
</feature>
<dbReference type="Proteomes" id="UP001378960">
    <property type="component" value="Unassembled WGS sequence"/>
</dbReference>
<organism evidence="2 3">
    <name type="scientific">Pichia kluyveri</name>
    <name type="common">Yeast</name>
    <dbReference type="NCBI Taxonomy" id="36015"/>
    <lineage>
        <taxon>Eukaryota</taxon>
        <taxon>Fungi</taxon>
        <taxon>Dikarya</taxon>
        <taxon>Ascomycota</taxon>
        <taxon>Saccharomycotina</taxon>
        <taxon>Pichiomycetes</taxon>
        <taxon>Pichiales</taxon>
        <taxon>Pichiaceae</taxon>
        <taxon>Pichia</taxon>
    </lineage>
</organism>
<comment type="caution">
    <text evidence="2">The sequence shown here is derived from an EMBL/GenBank/DDBJ whole genome shotgun (WGS) entry which is preliminary data.</text>
</comment>
<keyword evidence="3" id="KW-1185">Reference proteome</keyword>
<dbReference type="InterPro" id="IPR019049">
    <property type="entry name" value="Nucleoporin_prot_Ndc1/Nup"/>
</dbReference>
<evidence type="ECO:0000313" key="3">
    <source>
        <dbReference type="Proteomes" id="UP001378960"/>
    </source>
</evidence>
<sequence length="532" mass="61703">MTFYYRLSVIIAIIFTFSISLPFNSKLYSYPLKLMLLWLGYFIIQQARSFTTTTDSNISPNIVFRSISLLNNKNTYILFTSFLINYSITAIILFCQLNSLNYYIQTPTMTIKPFINDNFLYLCFTTLISSIIFTLDFLFSEYNILRVKIGVFRQEPFDYLKNQPFIKIFITSILKNLIYSFTIPLLYRLIFRDYFFHIFLKPLVFITGLNNQLPRSDINYSTLFTISFYFWLTYLSLILLNELFNAYALIGCLNIDKQITNYSKTPISTLLSGMKDFKNPLIRLTAFQEIAYLSTSNNFLDRQIFYRADNWTLLLSEFFLILTNTAKSSKSDLSTLDGSSIIQFKDLIEKKLNINVNNNVSNTNSKKDILSNDIKSQLSILSTDILQIVNSFVYGNVETQSNKRIPNKEIVGFSIIALSEILINAKIEDKSNSIINTLPDCLTILTKVYKGTSEFLNYQIKVNKIDEDILENTSIKIINDLSLSYFFKIVINYNNLLNDLLLPPEVFKLAKWCTDMALEQQKEQKLTTNILS</sequence>
<keyword evidence="1" id="KW-0472">Membrane</keyword>
<feature type="transmembrane region" description="Helical" evidence="1">
    <location>
        <begin position="165"/>
        <end position="187"/>
    </location>
</feature>
<feature type="transmembrane region" description="Helical" evidence="1">
    <location>
        <begin position="6"/>
        <end position="23"/>
    </location>
</feature>
<dbReference type="Pfam" id="PF09531">
    <property type="entry name" value="Ndc1_Nup"/>
    <property type="match status" value="2"/>
</dbReference>
<keyword evidence="1" id="KW-1133">Transmembrane helix</keyword>
<protein>
    <submittedName>
        <fullName evidence="2">Ndc1 protein</fullName>
    </submittedName>
</protein>